<keyword evidence="3" id="KW-1185">Reference proteome</keyword>
<proteinExistence type="predicted"/>
<dbReference type="InterPro" id="IPR052024">
    <property type="entry name" value="Methanogen_methyltrans"/>
</dbReference>
<accession>A0A7G9GDG8</accession>
<name>A0A7G9GDG8_9FIRM</name>
<dbReference type="RefSeq" id="WP_118645462.1">
    <property type="nucleotide sequence ID" value="NZ_CP060635.1"/>
</dbReference>
<sequence length="379" mass="43260">MDDQELLLERQQRILDTMEGKKTDRTPLWFSGDAAMMRYVNPEVTFGQMVREHERLTQTIVDGFLPRFPKIDILMAVDMNSRNIGAGQMAKTWLPGRELPENEMWQLLFEHIITEEDYDYILKHGWAKFNEICLFERLGYDPESLAEDLAEGARNKKRFHDAGFPFTFGGMCPETFDVLAFGRGMMDFFVDLCERPETICAILDMMLDEYEENSEQQVREAVAAAEALGEKAIFSVQPGVQANCNLLSRESFEEFAWPSYKRMADFILKNGGYVHFHMDSNWTNVLDYFTDFPKGRCIFDTDGFTDLYKVRDLLGGKMAFTGSVAPATMAFGTPDDNYQAVKEQIAEMGDSFIAAPSCSLPANMPRENIDAMYAAIDEQ</sequence>
<dbReference type="PANTHER" id="PTHR47099:SF1">
    <property type="entry name" value="METHYLCOBAMIDE:COM METHYLTRANSFERASE MTBA"/>
    <property type="match status" value="1"/>
</dbReference>
<dbReference type="Proteomes" id="UP000515860">
    <property type="component" value="Chromosome"/>
</dbReference>
<dbReference type="SUPFAM" id="SSF51726">
    <property type="entry name" value="UROD/MetE-like"/>
    <property type="match status" value="1"/>
</dbReference>
<dbReference type="GO" id="GO:0006779">
    <property type="term" value="P:porphyrin-containing compound biosynthetic process"/>
    <property type="evidence" value="ECO:0007669"/>
    <property type="project" value="InterPro"/>
</dbReference>
<dbReference type="AlphaFoldDB" id="A0A7G9GDG8"/>
<dbReference type="EMBL" id="CP060635">
    <property type="protein sequence ID" value="QNM08850.1"/>
    <property type="molecule type" value="Genomic_DNA"/>
</dbReference>
<dbReference type="Gene3D" id="3.20.20.210">
    <property type="match status" value="1"/>
</dbReference>
<dbReference type="InterPro" id="IPR038071">
    <property type="entry name" value="UROD/MetE-like_sf"/>
</dbReference>
<reference evidence="2 3" key="1">
    <citation type="submission" date="2020-08" db="EMBL/GenBank/DDBJ databases">
        <authorList>
            <person name="Liu C."/>
            <person name="Sun Q."/>
        </authorList>
    </citation>
    <scope>NUCLEOTIDE SEQUENCE [LARGE SCALE GENOMIC DNA]</scope>
    <source>
        <strain evidence="2 3">NSJ-29</strain>
    </source>
</reference>
<evidence type="ECO:0000259" key="1">
    <source>
        <dbReference type="Pfam" id="PF01208"/>
    </source>
</evidence>
<dbReference type="KEGG" id="whj:H9Q79_00585"/>
<protein>
    <recommendedName>
        <fullName evidence="1">Uroporphyrinogen decarboxylase (URO-D) domain-containing protein</fullName>
    </recommendedName>
</protein>
<evidence type="ECO:0000313" key="2">
    <source>
        <dbReference type="EMBL" id="QNM08850.1"/>
    </source>
</evidence>
<dbReference type="PANTHER" id="PTHR47099">
    <property type="entry name" value="METHYLCOBAMIDE:COM METHYLTRANSFERASE MTBA"/>
    <property type="match status" value="1"/>
</dbReference>
<feature type="domain" description="Uroporphyrinogen decarboxylase (URO-D)" evidence="1">
    <location>
        <begin position="183"/>
        <end position="378"/>
    </location>
</feature>
<dbReference type="Pfam" id="PF01208">
    <property type="entry name" value="URO-D"/>
    <property type="match status" value="1"/>
</dbReference>
<dbReference type="InterPro" id="IPR000257">
    <property type="entry name" value="Uroporphyrinogen_deCOase"/>
</dbReference>
<dbReference type="GO" id="GO:0004853">
    <property type="term" value="F:uroporphyrinogen decarboxylase activity"/>
    <property type="evidence" value="ECO:0007669"/>
    <property type="project" value="InterPro"/>
</dbReference>
<gene>
    <name evidence="2" type="ORF">H9Q79_00585</name>
</gene>
<evidence type="ECO:0000313" key="3">
    <source>
        <dbReference type="Proteomes" id="UP000515860"/>
    </source>
</evidence>
<organism evidence="2 3">
    <name type="scientific">Wansuia hejianensis</name>
    <dbReference type="NCBI Taxonomy" id="2763667"/>
    <lineage>
        <taxon>Bacteria</taxon>
        <taxon>Bacillati</taxon>
        <taxon>Bacillota</taxon>
        <taxon>Clostridia</taxon>
        <taxon>Lachnospirales</taxon>
        <taxon>Lachnospiraceae</taxon>
        <taxon>Wansuia</taxon>
    </lineage>
</organism>